<sequence>MGRAAPARHHRGPEGLRRAGARRVTAARLDWPVPLLVRLHAGEDVKGEIEAACRERHDGPPEWMP</sequence>
<proteinExistence type="predicted"/>
<name>A0ABP5S899_9ACTN</name>
<dbReference type="Proteomes" id="UP001501584">
    <property type="component" value="Unassembled WGS sequence"/>
</dbReference>
<evidence type="ECO:0000313" key="1">
    <source>
        <dbReference type="EMBL" id="GAA2325139.1"/>
    </source>
</evidence>
<organism evidence="1 2">
    <name type="scientific">Glycomyces rutgersensis</name>
    <dbReference type="NCBI Taxonomy" id="58115"/>
    <lineage>
        <taxon>Bacteria</taxon>
        <taxon>Bacillati</taxon>
        <taxon>Actinomycetota</taxon>
        <taxon>Actinomycetes</taxon>
        <taxon>Glycomycetales</taxon>
        <taxon>Glycomycetaceae</taxon>
        <taxon>Glycomyces</taxon>
    </lineage>
</organism>
<comment type="caution">
    <text evidence="1">The sequence shown here is derived from an EMBL/GenBank/DDBJ whole genome shotgun (WGS) entry which is preliminary data.</text>
</comment>
<evidence type="ECO:0000313" key="2">
    <source>
        <dbReference type="Proteomes" id="UP001501584"/>
    </source>
</evidence>
<keyword evidence="2" id="KW-1185">Reference proteome</keyword>
<dbReference type="EMBL" id="BAAASX010000002">
    <property type="protein sequence ID" value="GAA2325139.1"/>
    <property type="molecule type" value="Genomic_DNA"/>
</dbReference>
<gene>
    <name evidence="1" type="ORF">GCM10010403_14310</name>
</gene>
<accession>A0ABP5S899</accession>
<protein>
    <submittedName>
        <fullName evidence="1">Uncharacterized protein</fullName>
    </submittedName>
</protein>
<reference evidence="2" key="1">
    <citation type="journal article" date="2019" name="Int. J. Syst. Evol. Microbiol.">
        <title>The Global Catalogue of Microorganisms (GCM) 10K type strain sequencing project: providing services to taxonomists for standard genome sequencing and annotation.</title>
        <authorList>
            <consortium name="The Broad Institute Genomics Platform"/>
            <consortium name="The Broad Institute Genome Sequencing Center for Infectious Disease"/>
            <person name="Wu L."/>
            <person name="Ma J."/>
        </authorList>
    </citation>
    <scope>NUCLEOTIDE SEQUENCE [LARGE SCALE GENOMIC DNA]</scope>
    <source>
        <strain evidence="2">JCM 6238</strain>
    </source>
</reference>